<dbReference type="InterPro" id="IPR000082">
    <property type="entry name" value="SEA_dom"/>
</dbReference>
<dbReference type="InterPro" id="IPR036364">
    <property type="entry name" value="SEA_dom_sf"/>
</dbReference>
<feature type="region of interest" description="Disordered" evidence="1">
    <location>
        <begin position="151"/>
        <end position="177"/>
    </location>
</feature>
<feature type="domain" description="SEA" evidence="3">
    <location>
        <begin position="7"/>
        <end position="88"/>
    </location>
</feature>
<feature type="compositionally biased region" description="Polar residues" evidence="1">
    <location>
        <begin position="156"/>
        <end position="165"/>
    </location>
</feature>
<name>A0A6S7JSD5_PARCT</name>
<evidence type="ECO:0000313" key="5">
    <source>
        <dbReference type="Proteomes" id="UP001152795"/>
    </source>
</evidence>
<dbReference type="AlphaFoldDB" id="A0A6S7JSD5"/>
<feature type="non-terminal residue" evidence="4">
    <location>
        <position position="177"/>
    </location>
</feature>
<organism evidence="4 5">
    <name type="scientific">Paramuricea clavata</name>
    <name type="common">Red gorgonian</name>
    <name type="synonym">Violescent sea-whip</name>
    <dbReference type="NCBI Taxonomy" id="317549"/>
    <lineage>
        <taxon>Eukaryota</taxon>
        <taxon>Metazoa</taxon>
        <taxon>Cnidaria</taxon>
        <taxon>Anthozoa</taxon>
        <taxon>Octocorallia</taxon>
        <taxon>Malacalcyonacea</taxon>
        <taxon>Plexauridae</taxon>
        <taxon>Paramuricea</taxon>
    </lineage>
</organism>
<accession>A0A6S7JSD5</accession>
<dbReference type="EMBL" id="CACRXK020021259">
    <property type="protein sequence ID" value="CAB4035666.1"/>
    <property type="molecule type" value="Genomic_DNA"/>
</dbReference>
<sequence>PSSDNIFQVSFVLSNTTWNDTYSNSSHPDHEALKDLILAELSKVYQGDATLKNIVLDKFEPSGENVKAVLKMTFDSSNNNPGAKLKDSFSNGKLGSIGVDKDSLSWINSYTPSESESEEDTELVVGTVFGVFFGLGSILLGVAWLKNRQSRRKVGSSHTSVNEDPSAQPEGVEETPA</sequence>
<evidence type="ECO:0000313" key="4">
    <source>
        <dbReference type="EMBL" id="CAB4035666.1"/>
    </source>
</evidence>
<keyword evidence="2" id="KW-1133">Transmembrane helix</keyword>
<keyword evidence="5" id="KW-1185">Reference proteome</keyword>
<dbReference type="Proteomes" id="UP001152795">
    <property type="component" value="Unassembled WGS sequence"/>
</dbReference>
<keyword evidence="2" id="KW-0472">Membrane</keyword>
<dbReference type="Pfam" id="PF01390">
    <property type="entry name" value="SEA"/>
    <property type="match status" value="1"/>
</dbReference>
<dbReference type="SUPFAM" id="SSF82671">
    <property type="entry name" value="SEA domain"/>
    <property type="match status" value="1"/>
</dbReference>
<reference evidence="4" key="1">
    <citation type="submission" date="2020-04" db="EMBL/GenBank/DDBJ databases">
        <authorList>
            <person name="Alioto T."/>
            <person name="Alioto T."/>
            <person name="Gomez Garrido J."/>
        </authorList>
    </citation>
    <scope>NUCLEOTIDE SEQUENCE</scope>
    <source>
        <strain evidence="4">A484AB</strain>
    </source>
</reference>
<comment type="caution">
    <text evidence="4">The sequence shown here is derived from an EMBL/GenBank/DDBJ whole genome shotgun (WGS) entry which is preliminary data.</text>
</comment>
<evidence type="ECO:0000259" key="3">
    <source>
        <dbReference type="Pfam" id="PF01390"/>
    </source>
</evidence>
<evidence type="ECO:0000256" key="1">
    <source>
        <dbReference type="SAM" id="MobiDB-lite"/>
    </source>
</evidence>
<gene>
    <name evidence="4" type="ORF">PACLA_8A022759</name>
</gene>
<protein>
    <recommendedName>
        <fullName evidence="3">SEA domain-containing protein</fullName>
    </recommendedName>
</protein>
<feature type="transmembrane region" description="Helical" evidence="2">
    <location>
        <begin position="123"/>
        <end position="145"/>
    </location>
</feature>
<proteinExistence type="predicted"/>
<keyword evidence="2" id="KW-0812">Transmembrane</keyword>
<evidence type="ECO:0000256" key="2">
    <source>
        <dbReference type="SAM" id="Phobius"/>
    </source>
</evidence>